<evidence type="ECO:0000256" key="11">
    <source>
        <dbReference type="HAMAP-Rule" id="MF_00160"/>
    </source>
</evidence>
<dbReference type="InterPro" id="IPR015424">
    <property type="entry name" value="PyrdxlP-dep_Trfase"/>
</dbReference>
<comment type="pathway">
    <text evidence="2 11 12">Amino-acid biosynthesis; L-serine biosynthesis; L-serine from 3-phospho-D-glycerate: step 2/3.</text>
</comment>
<dbReference type="InterPro" id="IPR000192">
    <property type="entry name" value="Aminotrans_V_dom"/>
</dbReference>
<keyword evidence="6 11" id="KW-0808">Transferase</keyword>
<evidence type="ECO:0000259" key="13">
    <source>
        <dbReference type="Pfam" id="PF00266"/>
    </source>
</evidence>
<comment type="subcellular location">
    <subcellularLocation>
        <location evidence="11">Cytoplasm</location>
    </subcellularLocation>
</comment>
<gene>
    <name evidence="11" type="primary">serC</name>
    <name evidence="14" type="ORF">IV36_GL002129</name>
</gene>
<evidence type="ECO:0000256" key="1">
    <source>
        <dbReference type="ARBA" id="ARBA00003483"/>
    </source>
</evidence>
<evidence type="ECO:0000313" key="15">
    <source>
        <dbReference type="Proteomes" id="UP000051727"/>
    </source>
</evidence>
<dbReference type="NCBIfam" id="NF003764">
    <property type="entry name" value="PRK05355.1"/>
    <property type="match status" value="1"/>
</dbReference>
<evidence type="ECO:0000256" key="3">
    <source>
        <dbReference type="ARBA" id="ARBA00006904"/>
    </source>
</evidence>
<keyword evidence="7 11" id="KW-0663">Pyridoxal phosphate</keyword>
<protein>
    <recommendedName>
        <fullName evidence="11">Phosphoserine aminotransferase</fullName>
        <ecNumber evidence="11">2.6.1.52</ecNumber>
    </recommendedName>
    <alternativeName>
        <fullName evidence="11">Phosphohydroxythreonine aminotransferase</fullName>
        <shortName evidence="11">PSAT</shortName>
    </alternativeName>
</protein>
<dbReference type="NCBIfam" id="TIGR01364">
    <property type="entry name" value="serC_1"/>
    <property type="match status" value="1"/>
</dbReference>
<comment type="function">
    <text evidence="1 11">Catalyzes the reversible conversion of 3-phosphohydroxypyruvate to phosphoserine and of 3-hydroxy-2-oxo-4-phosphonooxybutanoate to phosphohydroxythreonine.</text>
</comment>
<dbReference type="EC" id="2.6.1.52" evidence="11"/>
<feature type="modified residue" description="N6-(pyridoxal phosphate)lysine" evidence="11">
    <location>
        <position position="197"/>
    </location>
</feature>
<comment type="catalytic activity">
    <reaction evidence="9 11">
        <text>4-(phosphooxy)-L-threonine + 2-oxoglutarate = (R)-3-hydroxy-2-oxo-4-phosphooxybutanoate + L-glutamate</text>
        <dbReference type="Rhea" id="RHEA:16573"/>
        <dbReference type="ChEBI" id="CHEBI:16810"/>
        <dbReference type="ChEBI" id="CHEBI:29985"/>
        <dbReference type="ChEBI" id="CHEBI:58452"/>
        <dbReference type="ChEBI" id="CHEBI:58538"/>
        <dbReference type="EC" id="2.6.1.52"/>
    </reaction>
</comment>
<dbReference type="PANTHER" id="PTHR43247">
    <property type="entry name" value="PHOSPHOSERINE AMINOTRANSFERASE"/>
    <property type="match status" value="1"/>
</dbReference>
<name>A0A0R2FQX6_9LACO</name>
<reference evidence="14 15" key="1">
    <citation type="journal article" date="2015" name="Genome Announc.">
        <title>Expanding the biotechnology potential of lactobacilli through comparative genomics of 213 strains and associated genera.</title>
        <authorList>
            <person name="Sun Z."/>
            <person name="Harris H.M."/>
            <person name="McCann A."/>
            <person name="Guo C."/>
            <person name="Argimon S."/>
            <person name="Zhang W."/>
            <person name="Yang X."/>
            <person name="Jeffery I.B."/>
            <person name="Cooney J.C."/>
            <person name="Kagawa T.F."/>
            <person name="Liu W."/>
            <person name="Song Y."/>
            <person name="Salvetti E."/>
            <person name="Wrobel A."/>
            <person name="Rasinkangas P."/>
            <person name="Parkhill J."/>
            <person name="Rea M.C."/>
            <person name="O'Sullivan O."/>
            <person name="Ritari J."/>
            <person name="Douillard F.P."/>
            <person name="Paul Ross R."/>
            <person name="Yang R."/>
            <person name="Briner A.E."/>
            <person name="Felis G.E."/>
            <person name="de Vos W.M."/>
            <person name="Barrangou R."/>
            <person name="Klaenhammer T.R."/>
            <person name="Caufield P.W."/>
            <person name="Cui Y."/>
            <person name="Zhang H."/>
            <person name="O'Toole P.W."/>
        </authorList>
    </citation>
    <scope>NUCLEOTIDE SEQUENCE [LARGE SCALE GENOMIC DNA]</scope>
    <source>
        <strain evidence="14 15">ATCC 27304</strain>
    </source>
</reference>
<dbReference type="GO" id="GO:0030170">
    <property type="term" value="F:pyridoxal phosphate binding"/>
    <property type="evidence" value="ECO:0007669"/>
    <property type="project" value="UniProtKB-UniRule"/>
</dbReference>
<dbReference type="InterPro" id="IPR020578">
    <property type="entry name" value="Aminotrans_V_PyrdxlP_BS"/>
</dbReference>
<dbReference type="GO" id="GO:0006564">
    <property type="term" value="P:L-serine biosynthetic process"/>
    <property type="evidence" value="ECO:0007669"/>
    <property type="project" value="UniProtKB-UniRule"/>
</dbReference>
<dbReference type="EMBL" id="JQAR01000006">
    <property type="protein sequence ID" value="KRN30768.1"/>
    <property type="molecule type" value="Genomic_DNA"/>
</dbReference>
<evidence type="ECO:0000256" key="7">
    <source>
        <dbReference type="ARBA" id="ARBA00022898"/>
    </source>
</evidence>
<evidence type="ECO:0000256" key="6">
    <source>
        <dbReference type="ARBA" id="ARBA00022679"/>
    </source>
</evidence>
<dbReference type="Gene3D" id="3.90.1150.10">
    <property type="entry name" value="Aspartate Aminotransferase, domain 1"/>
    <property type="match status" value="1"/>
</dbReference>
<dbReference type="PROSITE" id="PS00595">
    <property type="entry name" value="AA_TRANSFER_CLASS_5"/>
    <property type="match status" value="1"/>
</dbReference>
<dbReference type="Proteomes" id="UP000051727">
    <property type="component" value="Unassembled WGS sequence"/>
</dbReference>
<evidence type="ECO:0000256" key="4">
    <source>
        <dbReference type="ARBA" id="ARBA00022576"/>
    </source>
</evidence>
<dbReference type="AlphaFoldDB" id="A0A0R2FQX6"/>
<keyword evidence="11" id="KW-0963">Cytoplasm</keyword>
<dbReference type="Pfam" id="PF00266">
    <property type="entry name" value="Aminotran_5"/>
    <property type="match status" value="1"/>
</dbReference>
<evidence type="ECO:0000256" key="8">
    <source>
        <dbReference type="ARBA" id="ARBA00023299"/>
    </source>
</evidence>
<sequence length="365" mass="40448">MANVYNFSAGPAVMPREVLEQVQKELLSYKNSGMSVMEISHRSSLFADIQKNAETNLRALMNIPDEYDVLFLQGGATLQFTMAPLNLAINKRKIGFVDTGHWSQRAIEEARLIDGISVNKIASGEDSNYTKLPKIDDSLQENVDYIHVTLNNTIEGTAFRTVSNIKGKPIVGDMSSNILGQRYNVRDFGMIYAGAQKNIGPAGLTVVIIRHDLVEKAPELPAMLSYKKLVAKHSTLNTPPVFAIYCAGLVFEWLLAQGGVDAMEKRNREKAQLLYDYLDASSLFQSPVDVESRSLTNIPFVTGNAELDNQFIELANANNLVGLKGHRLVGGMRASLYNAFPIEGVKKLITVMEKFELEHKHKEVG</sequence>
<keyword evidence="4 11" id="KW-0032">Aminotransferase</keyword>
<evidence type="ECO:0000256" key="2">
    <source>
        <dbReference type="ARBA" id="ARBA00005099"/>
    </source>
</evidence>
<dbReference type="SUPFAM" id="SSF53383">
    <property type="entry name" value="PLP-dependent transferases"/>
    <property type="match status" value="1"/>
</dbReference>
<organism evidence="14 15">
    <name type="scientific">Liquorilactobacillus mali</name>
    <dbReference type="NCBI Taxonomy" id="1618"/>
    <lineage>
        <taxon>Bacteria</taxon>
        <taxon>Bacillati</taxon>
        <taxon>Bacillota</taxon>
        <taxon>Bacilli</taxon>
        <taxon>Lactobacillales</taxon>
        <taxon>Lactobacillaceae</taxon>
        <taxon>Liquorilactobacillus</taxon>
    </lineage>
</organism>
<dbReference type="PIRSF" id="PIRSF000525">
    <property type="entry name" value="SerC"/>
    <property type="match status" value="1"/>
</dbReference>
<feature type="binding site" evidence="11">
    <location>
        <position position="153"/>
    </location>
    <ligand>
        <name>pyridoxal 5'-phosphate</name>
        <dbReference type="ChEBI" id="CHEBI:597326"/>
    </ligand>
</feature>
<dbReference type="PANTHER" id="PTHR43247:SF1">
    <property type="entry name" value="PHOSPHOSERINE AMINOTRANSFERASE"/>
    <property type="match status" value="1"/>
</dbReference>
<evidence type="ECO:0000256" key="12">
    <source>
        <dbReference type="RuleBase" id="RU004505"/>
    </source>
</evidence>
<comment type="similarity">
    <text evidence="3 11">Belongs to the class-V pyridoxal-phosphate-dependent aminotransferase family. SerC subfamily.</text>
</comment>
<comment type="caution">
    <text evidence="14">The sequence shown here is derived from an EMBL/GenBank/DDBJ whole genome shotgun (WGS) entry which is preliminary data.</text>
</comment>
<dbReference type="FunFam" id="3.90.1150.10:FF:000006">
    <property type="entry name" value="Phosphoserine aminotransferase"/>
    <property type="match status" value="1"/>
</dbReference>
<feature type="domain" description="Aminotransferase class V" evidence="13">
    <location>
        <begin position="4"/>
        <end position="348"/>
    </location>
</feature>
<comment type="cofactor">
    <cofactor evidence="11">
        <name>pyridoxal 5'-phosphate</name>
        <dbReference type="ChEBI" id="CHEBI:597326"/>
    </cofactor>
    <text evidence="11">Binds 1 pyridoxal phosphate per subunit.</text>
</comment>
<evidence type="ECO:0000256" key="5">
    <source>
        <dbReference type="ARBA" id="ARBA00022605"/>
    </source>
</evidence>
<dbReference type="PATRIC" id="fig|1618.3.peg.2175"/>
<dbReference type="HAMAP" id="MF_00160">
    <property type="entry name" value="SerC_aminotrans_5"/>
    <property type="match status" value="1"/>
</dbReference>
<dbReference type="RefSeq" id="WP_056991017.1">
    <property type="nucleotide sequence ID" value="NZ_JATAAJ010000008.1"/>
</dbReference>
<feature type="binding site" evidence="11">
    <location>
        <position position="173"/>
    </location>
    <ligand>
        <name>pyridoxal 5'-phosphate</name>
        <dbReference type="ChEBI" id="CHEBI:597326"/>
    </ligand>
</feature>
<dbReference type="FunFam" id="3.40.640.10:FF:000010">
    <property type="entry name" value="Phosphoserine aminotransferase"/>
    <property type="match status" value="1"/>
</dbReference>
<dbReference type="GO" id="GO:0004648">
    <property type="term" value="F:O-phospho-L-serine:2-oxoglutarate aminotransferase activity"/>
    <property type="evidence" value="ECO:0007669"/>
    <property type="project" value="UniProtKB-UniRule"/>
</dbReference>
<feature type="binding site" evidence="11">
    <location>
        <begin position="237"/>
        <end position="238"/>
    </location>
    <ligand>
        <name>pyridoxal 5'-phosphate</name>
        <dbReference type="ChEBI" id="CHEBI:597326"/>
    </ligand>
</feature>
<dbReference type="InterPro" id="IPR015421">
    <property type="entry name" value="PyrdxlP-dep_Trfase_major"/>
</dbReference>
<dbReference type="GO" id="GO:0005737">
    <property type="term" value="C:cytoplasm"/>
    <property type="evidence" value="ECO:0007669"/>
    <property type="project" value="UniProtKB-SubCell"/>
</dbReference>
<keyword evidence="8 11" id="KW-0718">Serine biosynthesis</keyword>
<evidence type="ECO:0000256" key="9">
    <source>
        <dbReference type="ARBA" id="ARBA00047630"/>
    </source>
</evidence>
<accession>A0A0R2FQX6</accession>
<dbReference type="InterPro" id="IPR022278">
    <property type="entry name" value="Pser_aminoTfrase"/>
</dbReference>
<feature type="binding site" evidence="11">
    <location>
        <position position="196"/>
    </location>
    <ligand>
        <name>pyridoxal 5'-phosphate</name>
        <dbReference type="ChEBI" id="CHEBI:597326"/>
    </ligand>
</feature>
<dbReference type="OrthoDB" id="9809412at2"/>
<feature type="binding site" evidence="11">
    <location>
        <position position="102"/>
    </location>
    <ligand>
        <name>pyridoxal 5'-phosphate</name>
        <dbReference type="ChEBI" id="CHEBI:597326"/>
    </ligand>
</feature>
<dbReference type="InterPro" id="IPR015422">
    <property type="entry name" value="PyrdxlP-dep_Trfase_small"/>
</dbReference>
<dbReference type="UniPathway" id="UPA00135">
    <property type="reaction ID" value="UER00197"/>
</dbReference>
<comment type="caution">
    <text evidence="11">Lacks conserved residue(s) required for the propagation of feature annotation.</text>
</comment>
<evidence type="ECO:0000256" key="10">
    <source>
        <dbReference type="ARBA" id="ARBA00049007"/>
    </source>
</evidence>
<keyword evidence="5 11" id="KW-0028">Amino-acid biosynthesis</keyword>
<comment type="catalytic activity">
    <reaction evidence="10 11 12">
        <text>O-phospho-L-serine + 2-oxoglutarate = 3-phosphooxypyruvate + L-glutamate</text>
        <dbReference type="Rhea" id="RHEA:14329"/>
        <dbReference type="ChEBI" id="CHEBI:16810"/>
        <dbReference type="ChEBI" id="CHEBI:18110"/>
        <dbReference type="ChEBI" id="CHEBI:29985"/>
        <dbReference type="ChEBI" id="CHEBI:57524"/>
        <dbReference type="EC" id="2.6.1.52"/>
    </reaction>
</comment>
<dbReference type="Gene3D" id="3.40.640.10">
    <property type="entry name" value="Type I PLP-dependent aspartate aminotransferase-like (Major domain)"/>
    <property type="match status" value="1"/>
</dbReference>
<proteinExistence type="inferred from homology"/>
<evidence type="ECO:0000313" key="14">
    <source>
        <dbReference type="EMBL" id="KRN30768.1"/>
    </source>
</evidence>
<comment type="subunit">
    <text evidence="11">Homodimer.</text>
</comment>
<feature type="binding site" evidence="11">
    <location>
        <begin position="76"/>
        <end position="77"/>
    </location>
    <ligand>
        <name>pyridoxal 5'-phosphate</name>
        <dbReference type="ChEBI" id="CHEBI:597326"/>
    </ligand>
</feature>
<dbReference type="STRING" id="1618.IV36_GL002129"/>
<feature type="binding site" evidence="11">
    <location>
        <position position="42"/>
    </location>
    <ligand>
        <name>L-glutamate</name>
        <dbReference type="ChEBI" id="CHEBI:29985"/>
    </ligand>
</feature>